<accession>A0A5C3LIK9</accession>
<evidence type="ECO:0000313" key="1">
    <source>
        <dbReference type="EMBL" id="TFK32697.1"/>
    </source>
</evidence>
<gene>
    <name evidence="1" type="ORF">BDQ12DRAFT_692146</name>
</gene>
<dbReference type="EMBL" id="ML213666">
    <property type="protein sequence ID" value="TFK32697.1"/>
    <property type="molecule type" value="Genomic_DNA"/>
</dbReference>
<reference evidence="1 2" key="1">
    <citation type="journal article" date="2019" name="Nat. Ecol. Evol.">
        <title>Megaphylogeny resolves global patterns of mushroom evolution.</title>
        <authorList>
            <person name="Varga T."/>
            <person name="Krizsan K."/>
            <person name="Foldi C."/>
            <person name="Dima B."/>
            <person name="Sanchez-Garcia M."/>
            <person name="Sanchez-Ramirez S."/>
            <person name="Szollosi G.J."/>
            <person name="Szarkandi J.G."/>
            <person name="Papp V."/>
            <person name="Albert L."/>
            <person name="Andreopoulos W."/>
            <person name="Angelini C."/>
            <person name="Antonin V."/>
            <person name="Barry K.W."/>
            <person name="Bougher N.L."/>
            <person name="Buchanan P."/>
            <person name="Buyck B."/>
            <person name="Bense V."/>
            <person name="Catcheside P."/>
            <person name="Chovatia M."/>
            <person name="Cooper J."/>
            <person name="Damon W."/>
            <person name="Desjardin D."/>
            <person name="Finy P."/>
            <person name="Geml J."/>
            <person name="Haridas S."/>
            <person name="Hughes K."/>
            <person name="Justo A."/>
            <person name="Karasinski D."/>
            <person name="Kautmanova I."/>
            <person name="Kiss B."/>
            <person name="Kocsube S."/>
            <person name="Kotiranta H."/>
            <person name="LaButti K.M."/>
            <person name="Lechner B.E."/>
            <person name="Liimatainen K."/>
            <person name="Lipzen A."/>
            <person name="Lukacs Z."/>
            <person name="Mihaltcheva S."/>
            <person name="Morgado L.N."/>
            <person name="Niskanen T."/>
            <person name="Noordeloos M.E."/>
            <person name="Ohm R.A."/>
            <person name="Ortiz-Santana B."/>
            <person name="Ovrebo C."/>
            <person name="Racz N."/>
            <person name="Riley R."/>
            <person name="Savchenko A."/>
            <person name="Shiryaev A."/>
            <person name="Soop K."/>
            <person name="Spirin V."/>
            <person name="Szebenyi C."/>
            <person name="Tomsovsky M."/>
            <person name="Tulloss R.E."/>
            <person name="Uehling J."/>
            <person name="Grigoriev I.V."/>
            <person name="Vagvolgyi C."/>
            <person name="Papp T."/>
            <person name="Martin F.M."/>
            <person name="Miettinen O."/>
            <person name="Hibbett D.S."/>
            <person name="Nagy L.G."/>
        </authorList>
    </citation>
    <scope>NUCLEOTIDE SEQUENCE [LARGE SCALE GENOMIC DNA]</scope>
    <source>
        <strain evidence="1 2">CBS 166.37</strain>
    </source>
</reference>
<protein>
    <submittedName>
        <fullName evidence="1">Uncharacterized protein</fullName>
    </submittedName>
</protein>
<dbReference type="Proteomes" id="UP000308652">
    <property type="component" value="Unassembled WGS sequence"/>
</dbReference>
<dbReference type="AlphaFoldDB" id="A0A5C3LIK9"/>
<dbReference type="STRING" id="68775.A0A5C3LIK9"/>
<name>A0A5C3LIK9_9AGAR</name>
<dbReference type="OrthoDB" id="3245315at2759"/>
<evidence type="ECO:0000313" key="2">
    <source>
        <dbReference type="Proteomes" id="UP000308652"/>
    </source>
</evidence>
<keyword evidence="2" id="KW-1185">Reference proteome</keyword>
<organism evidence="1 2">
    <name type="scientific">Crucibulum laeve</name>
    <dbReference type="NCBI Taxonomy" id="68775"/>
    <lineage>
        <taxon>Eukaryota</taxon>
        <taxon>Fungi</taxon>
        <taxon>Dikarya</taxon>
        <taxon>Basidiomycota</taxon>
        <taxon>Agaricomycotina</taxon>
        <taxon>Agaricomycetes</taxon>
        <taxon>Agaricomycetidae</taxon>
        <taxon>Agaricales</taxon>
        <taxon>Agaricineae</taxon>
        <taxon>Nidulariaceae</taxon>
        <taxon>Crucibulum</taxon>
    </lineage>
</organism>
<proteinExistence type="predicted"/>
<sequence length="276" mass="31684">MPPVLLHPQCCTDNPHNATSNNFTYKSIPYRVEQEENSRLVLVVNELESDIAALRVPTLDEQFMPPVVVRSEHDFQTEVTNRLLVPYVRKAITITRPSTDEQEGGWAFDGNTWPGNRSGYGKPGVAFVYWFGVYSADDDITIRFPLEIKLSSMWDSKWRTSNSRRLNQQYRQVLSQIHYYMDVYDCRYGGILTDKGSVIVERLEKPRDDGSAYGKIKVHKLIRWGRCHDGLATLDDLVTKPGRTSTSLTWITSKLEVVRKRVNTIHSFCYLAPPSH</sequence>